<evidence type="ECO:0000313" key="1">
    <source>
        <dbReference type="EMBL" id="GES97569.1"/>
    </source>
</evidence>
<reference evidence="1" key="1">
    <citation type="submission" date="2019-10" db="EMBL/GenBank/DDBJ databases">
        <title>Conservation and host-specific expression of non-tandemly repeated heterogenous ribosome RNA gene in arbuscular mycorrhizal fungi.</title>
        <authorList>
            <person name="Maeda T."/>
            <person name="Kobayashi Y."/>
            <person name="Nakagawa T."/>
            <person name="Ezawa T."/>
            <person name="Yamaguchi K."/>
            <person name="Bino T."/>
            <person name="Nishimoto Y."/>
            <person name="Shigenobu S."/>
            <person name="Kawaguchi M."/>
        </authorList>
    </citation>
    <scope>NUCLEOTIDE SEQUENCE</scope>
    <source>
        <strain evidence="1">HR1</strain>
    </source>
</reference>
<organism evidence="1 2">
    <name type="scientific">Rhizophagus clarus</name>
    <dbReference type="NCBI Taxonomy" id="94130"/>
    <lineage>
        <taxon>Eukaryota</taxon>
        <taxon>Fungi</taxon>
        <taxon>Fungi incertae sedis</taxon>
        <taxon>Mucoromycota</taxon>
        <taxon>Glomeromycotina</taxon>
        <taxon>Glomeromycetes</taxon>
        <taxon>Glomerales</taxon>
        <taxon>Glomeraceae</taxon>
        <taxon>Rhizophagus</taxon>
    </lineage>
</organism>
<name>A0A8H3M2B7_9GLOM</name>
<evidence type="ECO:0000313" key="2">
    <source>
        <dbReference type="Proteomes" id="UP000615446"/>
    </source>
</evidence>
<dbReference type="AlphaFoldDB" id="A0A8H3M2B7"/>
<dbReference type="OrthoDB" id="6359816at2759"/>
<proteinExistence type="predicted"/>
<dbReference type="Proteomes" id="UP000615446">
    <property type="component" value="Unassembled WGS sequence"/>
</dbReference>
<protein>
    <submittedName>
        <fullName evidence="1">Uncharacterized protein</fullName>
    </submittedName>
</protein>
<comment type="caution">
    <text evidence="1">The sequence shown here is derived from an EMBL/GenBank/DDBJ whole genome shotgun (WGS) entry which is preliminary data.</text>
</comment>
<dbReference type="EMBL" id="BLAL01000259">
    <property type="protein sequence ID" value="GES97569.1"/>
    <property type="molecule type" value="Genomic_DNA"/>
</dbReference>
<gene>
    <name evidence="1" type="ORF">RCL2_002415900</name>
</gene>
<sequence length="141" mass="16041">MLIFRYNAILAAKQVSDVVYKTLMVLLPTLDQLDNLIQVVNKLITVGHLKVAKELEPLIEYNDFRRIKKDQFDIIEPLKIIPTSIIQHSSEFFNLGLSNIRGIPIYRIKESELSWDESACGSNLIVKNNGKIVQASDICVK</sequence>
<accession>A0A8H3M2B7</accession>